<evidence type="ECO:0000313" key="3">
    <source>
        <dbReference type="Proteomes" id="UP000322876"/>
    </source>
</evidence>
<keyword evidence="3" id="KW-1185">Reference proteome</keyword>
<reference evidence="2 3" key="1">
    <citation type="submission" date="2019-06" db="EMBL/GenBank/DDBJ databases">
        <title>Genomic insights into carbon and energy metabolism of Deferribacter autotrophicus revealed new metabolic traits in the phylum Deferribacteres.</title>
        <authorList>
            <person name="Slobodkin A.I."/>
            <person name="Slobodkina G.B."/>
            <person name="Allioux M."/>
            <person name="Alain K."/>
            <person name="Jebbar M."/>
            <person name="Shadrin V."/>
            <person name="Kublanov I.V."/>
            <person name="Toshchakov S.V."/>
            <person name="Bonch-Osmolovskaya E.A."/>
        </authorList>
    </citation>
    <scope>NUCLEOTIDE SEQUENCE [LARGE SCALE GENOMIC DNA]</scope>
    <source>
        <strain evidence="2 3">SL50</strain>
    </source>
</reference>
<dbReference type="Pfam" id="PF03480">
    <property type="entry name" value="DctP"/>
    <property type="match status" value="1"/>
</dbReference>
<dbReference type="InterPro" id="IPR038404">
    <property type="entry name" value="TRAP_DctP_sf"/>
</dbReference>
<comment type="caution">
    <text evidence="2">The sequence shown here is derived from an EMBL/GenBank/DDBJ whole genome shotgun (WGS) entry which is preliminary data.</text>
</comment>
<dbReference type="PANTHER" id="PTHR33376">
    <property type="match status" value="1"/>
</dbReference>
<dbReference type="PANTHER" id="PTHR33376:SF4">
    <property type="entry name" value="SIALIC ACID-BINDING PERIPLASMIC PROTEIN SIAP"/>
    <property type="match status" value="1"/>
</dbReference>
<keyword evidence="1" id="KW-0732">Signal</keyword>
<evidence type="ECO:0000256" key="1">
    <source>
        <dbReference type="ARBA" id="ARBA00022729"/>
    </source>
</evidence>
<dbReference type="CDD" id="cd13602">
    <property type="entry name" value="PBP2_TRAP_BpDctp6_7"/>
    <property type="match status" value="1"/>
</dbReference>
<organism evidence="2 3">
    <name type="scientific">Deferribacter autotrophicus</name>
    <dbReference type="NCBI Taxonomy" id="500465"/>
    <lineage>
        <taxon>Bacteria</taxon>
        <taxon>Pseudomonadati</taxon>
        <taxon>Deferribacterota</taxon>
        <taxon>Deferribacteres</taxon>
        <taxon>Deferribacterales</taxon>
        <taxon>Deferribacteraceae</taxon>
        <taxon>Deferribacter</taxon>
    </lineage>
</organism>
<proteinExistence type="predicted"/>
<dbReference type="GO" id="GO:0055085">
    <property type="term" value="P:transmembrane transport"/>
    <property type="evidence" value="ECO:0007669"/>
    <property type="project" value="InterPro"/>
</dbReference>
<protein>
    <submittedName>
        <fullName evidence="2">TRAP transporter substrate-binding protein</fullName>
    </submittedName>
</protein>
<accession>A0A5A8F0R2</accession>
<dbReference type="Gene3D" id="3.40.190.170">
    <property type="entry name" value="Bacterial extracellular solute-binding protein, family 7"/>
    <property type="match status" value="1"/>
</dbReference>
<evidence type="ECO:0000313" key="2">
    <source>
        <dbReference type="EMBL" id="KAA0256991.1"/>
    </source>
</evidence>
<dbReference type="EMBL" id="VFJB01000009">
    <property type="protein sequence ID" value="KAA0256991.1"/>
    <property type="molecule type" value="Genomic_DNA"/>
</dbReference>
<dbReference type="OrthoDB" id="9799287at2"/>
<dbReference type="NCBIfam" id="NF037995">
    <property type="entry name" value="TRAP_S1"/>
    <property type="match status" value="1"/>
</dbReference>
<gene>
    <name evidence="2" type="ORF">FHQ18_10480</name>
</gene>
<dbReference type="AlphaFoldDB" id="A0A5A8F0R2"/>
<dbReference type="InterPro" id="IPR018389">
    <property type="entry name" value="DctP_fam"/>
</dbReference>
<dbReference type="Proteomes" id="UP000322876">
    <property type="component" value="Unassembled WGS sequence"/>
</dbReference>
<name>A0A5A8F0R2_9BACT</name>
<sequence length="350" mass="38207">MKVKSLKVIVLALCFLSISVLLYAAPKNLRVVGSWSSLALYKQFEKPFWTEVLPDAFGGKTKTIMSSLGQVKLKGASVLRAMNNGVFDVVSTVADYVVSDAPGLAGLDLPALAPDLELAKKVVEAYRPVMEDIIEKRFNAKLLAVVPYPAQVLFCRVEIDGLKDLKGKKIRASGWTTSKFIDALGATGVTISFSEVATSLQRGVVDCAVTGSLSGYSAGWGDVTNYLYPLPIGGWDYVITVMNMDVWNSLSKSEQELLSKLIKEKLEIPAWEDADEETVQGINCLTGIGKCDYGKPNKLKLVDIKKEDMQLSKKILVNDVLPAWAKQVTPDIVEKWNDTIGKVVGLKANK</sequence>
<dbReference type="RefSeq" id="WP_149267135.1">
    <property type="nucleotide sequence ID" value="NZ_VFJB01000009.1"/>
</dbReference>